<proteinExistence type="predicted"/>
<dbReference type="AlphaFoldDB" id="A0A1G5ZZQ6"/>
<dbReference type="STRING" id="1732.SAMN02910417_00037"/>
<protein>
    <submittedName>
        <fullName evidence="1">Uncharacterized protein</fullName>
    </submittedName>
</protein>
<reference evidence="1 2" key="1">
    <citation type="submission" date="2016-10" db="EMBL/GenBank/DDBJ databases">
        <authorList>
            <person name="de Groot N.N."/>
        </authorList>
    </citation>
    <scope>NUCLEOTIDE SEQUENCE [LARGE SCALE GENOMIC DNA]</scope>
    <source>
        <strain evidence="1 2">DSM 3217</strain>
    </source>
</reference>
<dbReference type="EMBL" id="FMXR01000004">
    <property type="protein sequence ID" value="SDB01681.1"/>
    <property type="molecule type" value="Genomic_DNA"/>
</dbReference>
<organism evidence="1 2">
    <name type="scientific">Eubacterium oxidoreducens</name>
    <dbReference type="NCBI Taxonomy" id="1732"/>
    <lineage>
        <taxon>Bacteria</taxon>
        <taxon>Bacillati</taxon>
        <taxon>Bacillota</taxon>
        <taxon>Clostridia</taxon>
        <taxon>Eubacteriales</taxon>
        <taxon>Eubacteriaceae</taxon>
        <taxon>Eubacterium</taxon>
    </lineage>
</organism>
<evidence type="ECO:0000313" key="2">
    <source>
        <dbReference type="Proteomes" id="UP000199228"/>
    </source>
</evidence>
<evidence type="ECO:0000313" key="1">
    <source>
        <dbReference type="EMBL" id="SDB01681.1"/>
    </source>
</evidence>
<sequence length="151" mass="17716">MISEYTKDIKGKKTIIVDESENRQLVQSGFLKKGIVVPEEEEKLCTEYECVIFDIGSRMDKYLERVNYLDVRIIVSSILPRKAAITGEFLERMKQQGEQKDEKIVILSGSRSLQKAYEKMYGVRLIRMPFIEDPFRINQESYRFLQLLLPL</sequence>
<keyword evidence="2" id="KW-1185">Reference proteome</keyword>
<dbReference type="RefSeq" id="WP_090170709.1">
    <property type="nucleotide sequence ID" value="NZ_FMXR01000004.1"/>
</dbReference>
<name>A0A1G5ZZQ6_EUBOX</name>
<gene>
    <name evidence="1" type="ORF">SAMN02910417_00037</name>
</gene>
<dbReference type="OrthoDB" id="2049243at2"/>
<accession>A0A1G5ZZQ6</accession>
<dbReference type="Proteomes" id="UP000199228">
    <property type="component" value="Unassembled WGS sequence"/>
</dbReference>